<dbReference type="PROSITE" id="PS50297">
    <property type="entry name" value="ANK_REP_REGION"/>
    <property type="match status" value="1"/>
</dbReference>
<keyword evidence="1" id="KW-0677">Repeat</keyword>
<dbReference type="PANTHER" id="PTHR10039:SF16">
    <property type="entry name" value="GPI INOSITOL-DEACYLASE"/>
    <property type="match status" value="1"/>
</dbReference>
<gene>
    <name evidence="6" type="ORF">FGG08_002278</name>
</gene>
<dbReference type="Gene3D" id="1.25.40.20">
    <property type="entry name" value="Ankyrin repeat-containing domain"/>
    <property type="match status" value="2"/>
</dbReference>
<evidence type="ECO:0000313" key="7">
    <source>
        <dbReference type="Proteomes" id="UP000698800"/>
    </source>
</evidence>
<feature type="domain" description="Nephrocystin 3-like N-terminal" evidence="5">
    <location>
        <begin position="256"/>
        <end position="407"/>
    </location>
</feature>
<protein>
    <recommendedName>
        <fullName evidence="8">NACHT domain-containing protein</fullName>
    </recommendedName>
</protein>
<dbReference type="InterPro" id="IPR036770">
    <property type="entry name" value="Ankyrin_rpt-contain_sf"/>
</dbReference>
<dbReference type="Pfam" id="PF22939">
    <property type="entry name" value="WHD_GPIID"/>
    <property type="match status" value="1"/>
</dbReference>
<comment type="caution">
    <text evidence="6">The sequence shown here is derived from an EMBL/GenBank/DDBJ whole genome shotgun (WGS) entry which is preliminary data.</text>
</comment>
<dbReference type="SUPFAM" id="SSF52540">
    <property type="entry name" value="P-loop containing nucleoside triphosphate hydrolases"/>
    <property type="match status" value="1"/>
</dbReference>
<dbReference type="Pfam" id="PF12796">
    <property type="entry name" value="Ank_2"/>
    <property type="match status" value="1"/>
</dbReference>
<dbReference type="InterPro" id="IPR056884">
    <property type="entry name" value="NPHP3-like_N"/>
</dbReference>
<proteinExistence type="predicted"/>
<dbReference type="Pfam" id="PF00023">
    <property type="entry name" value="Ank"/>
    <property type="match status" value="1"/>
</dbReference>
<keyword evidence="2" id="KW-0040">ANK repeat</keyword>
<dbReference type="EMBL" id="JAGHQL010000033">
    <property type="protein sequence ID" value="KAH0543420.1"/>
    <property type="molecule type" value="Genomic_DNA"/>
</dbReference>
<reference evidence="6" key="1">
    <citation type="submission" date="2021-03" db="EMBL/GenBank/DDBJ databases">
        <title>Comparative genomics and phylogenomic investigation of the class Geoglossomycetes provide insights into ecological specialization and systematics.</title>
        <authorList>
            <person name="Melie T."/>
            <person name="Pirro S."/>
            <person name="Miller A.N."/>
            <person name="Quandt A."/>
        </authorList>
    </citation>
    <scope>NUCLEOTIDE SEQUENCE</scope>
    <source>
        <strain evidence="6">GBOQ0MN5Z8</strain>
    </source>
</reference>
<evidence type="ECO:0000256" key="1">
    <source>
        <dbReference type="ARBA" id="ARBA00022737"/>
    </source>
</evidence>
<feature type="domain" description="GPI inositol-deacylase winged helix" evidence="4">
    <location>
        <begin position="509"/>
        <end position="608"/>
    </location>
</feature>
<evidence type="ECO:0000256" key="2">
    <source>
        <dbReference type="PROSITE-ProRule" id="PRU00023"/>
    </source>
</evidence>
<evidence type="ECO:0000259" key="5">
    <source>
        <dbReference type="Pfam" id="PF24883"/>
    </source>
</evidence>
<dbReference type="InterPro" id="IPR031348">
    <property type="entry name" value="PigL_N"/>
</dbReference>
<dbReference type="Proteomes" id="UP000698800">
    <property type="component" value="Unassembled WGS sequence"/>
</dbReference>
<feature type="domain" description="Azaphilone pigments biosynthesis cluster protein L N-terminal" evidence="3">
    <location>
        <begin position="1"/>
        <end position="125"/>
    </location>
</feature>
<dbReference type="Gene3D" id="3.40.50.300">
    <property type="entry name" value="P-loop containing nucleotide triphosphate hydrolases"/>
    <property type="match status" value="1"/>
</dbReference>
<dbReference type="Pfam" id="PF24883">
    <property type="entry name" value="NPHP3_N"/>
    <property type="match status" value="1"/>
</dbReference>
<keyword evidence="7" id="KW-1185">Reference proteome</keyword>
<feature type="repeat" description="ANK" evidence="2">
    <location>
        <begin position="986"/>
        <end position="1018"/>
    </location>
</feature>
<evidence type="ECO:0000313" key="6">
    <source>
        <dbReference type="EMBL" id="KAH0543420.1"/>
    </source>
</evidence>
<feature type="repeat" description="ANK" evidence="2">
    <location>
        <begin position="801"/>
        <end position="833"/>
    </location>
</feature>
<dbReference type="InterPro" id="IPR054471">
    <property type="entry name" value="GPIID_WHD"/>
</dbReference>
<accession>A0A9P8I9N2</accession>
<dbReference type="InterPro" id="IPR002110">
    <property type="entry name" value="Ankyrin_rpt"/>
</dbReference>
<dbReference type="SMART" id="SM00248">
    <property type="entry name" value="ANK"/>
    <property type="match status" value="4"/>
</dbReference>
<dbReference type="OrthoDB" id="1577640at2759"/>
<organism evidence="6 7">
    <name type="scientific">Glutinoglossum americanum</name>
    <dbReference type="NCBI Taxonomy" id="1670608"/>
    <lineage>
        <taxon>Eukaryota</taxon>
        <taxon>Fungi</taxon>
        <taxon>Dikarya</taxon>
        <taxon>Ascomycota</taxon>
        <taxon>Pezizomycotina</taxon>
        <taxon>Geoglossomycetes</taxon>
        <taxon>Geoglossales</taxon>
        <taxon>Geoglossaceae</taxon>
        <taxon>Glutinoglossum</taxon>
    </lineage>
</organism>
<evidence type="ECO:0000259" key="3">
    <source>
        <dbReference type="Pfam" id="PF17111"/>
    </source>
</evidence>
<dbReference type="PROSITE" id="PS50088">
    <property type="entry name" value="ANK_REPEAT"/>
    <property type="match status" value="2"/>
</dbReference>
<name>A0A9P8I9N2_9PEZI</name>
<evidence type="ECO:0000259" key="4">
    <source>
        <dbReference type="Pfam" id="PF22939"/>
    </source>
</evidence>
<dbReference type="InterPro" id="IPR027417">
    <property type="entry name" value="P-loop_NTPase"/>
</dbReference>
<dbReference type="SUPFAM" id="SSF48403">
    <property type="entry name" value="Ankyrin repeat"/>
    <property type="match status" value="1"/>
</dbReference>
<dbReference type="Pfam" id="PF17111">
    <property type="entry name" value="PigL_N"/>
    <property type="match status" value="1"/>
</dbReference>
<sequence length="1046" mass="118001">MDPLSVAASVVGIVTFGLMVSRRISEFYGASRNAGSDVRLLCASATALAKTLETLQSAIGRVGNDTDAVSSARENIEACGEGLEALNKKLDKIRRSSTDPATLNLRLSLRYAFRQKTIAKLKAIIDSELLDRLRLALMALNLYGMDRPFARETSIAMHVDFVEGQSATAGSIGAFQQEAQRNFQELGEGINDIASALDAMRIGMRLGSKKSDKFFYGANLTFITEGKREKIIAWLAGSDIVESFHNIICEQRQAHTGDWFLQGSTYRQWRESSGFLWLHGIPGCGKTVLCLRDAHHLAFFYFSFSDLERQRTDIFMRTILRQLLLQRSVVPDPIVDIYNRYGHSQPPGDVWKEALQSVIKAPGQTYIIIDALDECPTYSGERARLLDVLEALKPLRVQNLHVLATSRRERDIERAMLPLGTFSPFSIQNAEVDEDIRTHVKAKLAEDEITSQWPASLREDVEKELSTRAQGMFRWASCQLDSVRKCLRPSAVRKALASLPRTLDETYDRMLLGIALEHRQEAINALTWLISSERPLSLQELAEAVVMDLEQDEPFDPSERLFDTESITAVLSGLILVDNGLVRLAHFSVEEYLASERLMDGPASEFHVSTPTSNFKLAAACLRYIGSRSIQLESERARMETLSVDRWVEPGSILMPLFGPDRDARKRRLEADWPPLLNYACTHWPSHLQRCQAGLTEQLARLVVEFLHSKDTVSLWEFTFFIYDQMRCVLAAEEDAGCHPLWGRGSCRRPSEFWKARESLCSPPLYYASRLGLIEVVKALLELGDDERPPESALSITKKGKYADELRVACYFGHEDVVRQLLQAGADAEAKGGLFQTALGASIQAEIPNPKIIELLLHRIGTLSTENFITGWILRWAAIEGYIQISEMLLDKIVELRPTIGFKTKTDFAWTIIKYPRAIKFHRSKFQPYAGIPYLSRRARTRVDVRDDRSYQRRHTAPYEAAFSGRDKVLEILIDRWNNVDECDNEGRTALYWAVFHGYENVVKLLLQHGAKPNMSVESYGWTAKYWASSLGHRSIEGLLTQAGDS</sequence>
<dbReference type="AlphaFoldDB" id="A0A9P8I9N2"/>
<dbReference type="PANTHER" id="PTHR10039">
    <property type="entry name" value="AMELOGENIN"/>
    <property type="match status" value="1"/>
</dbReference>
<evidence type="ECO:0008006" key="8">
    <source>
        <dbReference type="Google" id="ProtNLM"/>
    </source>
</evidence>